<feature type="region of interest" description="Disordered" evidence="1">
    <location>
        <begin position="25"/>
        <end position="44"/>
    </location>
</feature>
<reference evidence="2 3" key="1">
    <citation type="submission" date="2023-05" db="EMBL/GenBank/DDBJ databases">
        <title>Streptantibioticus silvisoli sp. nov., acidotolerant actinomycetes 1 from pine litter.</title>
        <authorList>
            <person name="Swiecimska M."/>
            <person name="Golinska P."/>
            <person name="Sangal V."/>
            <person name="Wachnowicz B."/>
            <person name="Goodfellow M."/>
        </authorList>
    </citation>
    <scope>NUCLEOTIDE SEQUENCE [LARGE SCALE GENOMIC DNA]</scope>
    <source>
        <strain evidence="2 3">SL54</strain>
    </source>
</reference>
<evidence type="ECO:0000313" key="3">
    <source>
        <dbReference type="Proteomes" id="UP001156398"/>
    </source>
</evidence>
<protein>
    <submittedName>
        <fullName evidence="2">Uncharacterized protein</fullName>
    </submittedName>
</protein>
<proteinExistence type="predicted"/>
<accession>A0ABT6W6Z8</accession>
<gene>
    <name evidence="2" type="ORF">POF43_023975</name>
</gene>
<comment type="caution">
    <text evidence="2">The sequence shown here is derived from an EMBL/GenBank/DDBJ whole genome shotgun (WGS) entry which is preliminary data.</text>
</comment>
<name>A0ABT6W6Z8_9ACTN</name>
<dbReference type="RefSeq" id="WP_271322093.1">
    <property type="nucleotide sequence ID" value="NZ_JAAGKO020000040.1"/>
</dbReference>
<sequence>MGFFDSLRAAVESTDPDEREALYAQAEAEIPDEVERLRERNSQK</sequence>
<feature type="compositionally biased region" description="Basic and acidic residues" evidence="1">
    <location>
        <begin position="33"/>
        <end position="44"/>
    </location>
</feature>
<dbReference type="Proteomes" id="UP001156398">
    <property type="component" value="Unassembled WGS sequence"/>
</dbReference>
<organism evidence="2 3">
    <name type="scientific">Streptantibioticus silvisoli</name>
    <dbReference type="NCBI Taxonomy" id="2705255"/>
    <lineage>
        <taxon>Bacteria</taxon>
        <taxon>Bacillati</taxon>
        <taxon>Actinomycetota</taxon>
        <taxon>Actinomycetes</taxon>
        <taxon>Kitasatosporales</taxon>
        <taxon>Streptomycetaceae</taxon>
        <taxon>Streptantibioticus</taxon>
    </lineage>
</organism>
<dbReference type="EMBL" id="JAAGKO020000040">
    <property type="protein sequence ID" value="MDI5965747.1"/>
    <property type="molecule type" value="Genomic_DNA"/>
</dbReference>
<keyword evidence="3" id="KW-1185">Reference proteome</keyword>
<evidence type="ECO:0000313" key="2">
    <source>
        <dbReference type="EMBL" id="MDI5965747.1"/>
    </source>
</evidence>
<evidence type="ECO:0000256" key="1">
    <source>
        <dbReference type="SAM" id="MobiDB-lite"/>
    </source>
</evidence>